<keyword evidence="2" id="KW-1185">Reference proteome</keyword>
<reference evidence="1" key="1">
    <citation type="submission" date="2020-08" db="EMBL/GenBank/DDBJ databases">
        <title>Multicomponent nature underlies the extraordinary mechanical properties of spider dragline silk.</title>
        <authorList>
            <person name="Kono N."/>
            <person name="Nakamura H."/>
            <person name="Mori M."/>
            <person name="Yoshida Y."/>
            <person name="Ohtoshi R."/>
            <person name="Malay A.D."/>
            <person name="Moran D.A.P."/>
            <person name="Tomita M."/>
            <person name="Numata K."/>
            <person name="Arakawa K."/>
        </authorList>
    </citation>
    <scope>NUCLEOTIDE SEQUENCE</scope>
</reference>
<evidence type="ECO:0000313" key="2">
    <source>
        <dbReference type="Proteomes" id="UP000887013"/>
    </source>
</evidence>
<name>A0A8X6R2F0_NEPPI</name>
<proteinExistence type="predicted"/>
<accession>A0A8X6R2F0</accession>
<comment type="caution">
    <text evidence="1">The sequence shown here is derived from an EMBL/GenBank/DDBJ whole genome shotgun (WGS) entry which is preliminary data.</text>
</comment>
<gene>
    <name evidence="1" type="ORF">NPIL_458331</name>
</gene>
<dbReference type="Proteomes" id="UP000887013">
    <property type="component" value="Unassembled WGS sequence"/>
</dbReference>
<dbReference type="AlphaFoldDB" id="A0A8X6R2F0"/>
<protein>
    <submittedName>
        <fullName evidence="1">Uncharacterized protein</fullName>
    </submittedName>
</protein>
<organism evidence="1 2">
    <name type="scientific">Nephila pilipes</name>
    <name type="common">Giant wood spider</name>
    <name type="synonym">Nephila maculata</name>
    <dbReference type="NCBI Taxonomy" id="299642"/>
    <lineage>
        <taxon>Eukaryota</taxon>
        <taxon>Metazoa</taxon>
        <taxon>Ecdysozoa</taxon>
        <taxon>Arthropoda</taxon>
        <taxon>Chelicerata</taxon>
        <taxon>Arachnida</taxon>
        <taxon>Araneae</taxon>
        <taxon>Araneomorphae</taxon>
        <taxon>Entelegynae</taxon>
        <taxon>Araneoidea</taxon>
        <taxon>Nephilidae</taxon>
        <taxon>Nephila</taxon>
    </lineage>
</organism>
<dbReference type="EMBL" id="BMAW01132835">
    <property type="protein sequence ID" value="GFU45173.1"/>
    <property type="molecule type" value="Genomic_DNA"/>
</dbReference>
<evidence type="ECO:0000313" key="1">
    <source>
        <dbReference type="EMBL" id="GFU45173.1"/>
    </source>
</evidence>
<sequence length="68" mass="7229">MRKVVCGGAPLKRVAVPFRPMGGSMKIPFGATTKSTRFTESGQLISGVWAILAPFGAITEERTSGDRC</sequence>